<sequence length="112" mass="12216">MLRLGGHLLGAAAGTVPAPARRQARQTAGDAARSHRLGQYRLHLAPAGRHRYAGHALDRTGRPDAGIAPDRSKALWLSPLSRLRERGGGEGKRFKMRYRFETRPPSPPAPLP</sequence>
<gene>
    <name evidence="2" type="ORF">CBM2586_A100231</name>
</gene>
<evidence type="ECO:0000256" key="1">
    <source>
        <dbReference type="SAM" id="MobiDB-lite"/>
    </source>
</evidence>
<dbReference type="Proteomes" id="UP000257016">
    <property type="component" value="Unassembled WGS sequence"/>
</dbReference>
<name>A0A375BZF4_9BURK</name>
<evidence type="ECO:0000313" key="2">
    <source>
        <dbReference type="EMBL" id="SOY59168.1"/>
    </source>
</evidence>
<protein>
    <submittedName>
        <fullName evidence="2">Uncharacterized protein</fullName>
    </submittedName>
</protein>
<feature type="compositionally biased region" description="Low complexity" evidence="1">
    <location>
        <begin position="1"/>
        <end position="21"/>
    </location>
</feature>
<feature type="compositionally biased region" description="Basic and acidic residues" evidence="1">
    <location>
        <begin position="86"/>
        <end position="102"/>
    </location>
</feature>
<organism evidence="2">
    <name type="scientific">Cupriavidus taiwanensis</name>
    <dbReference type="NCBI Taxonomy" id="164546"/>
    <lineage>
        <taxon>Bacteria</taxon>
        <taxon>Pseudomonadati</taxon>
        <taxon>Pseudomonadota</taxon>
        <taxon>Betaproteobacteria</taxon>
        <taxon>Burkholderiales</taxon>
        <taxon>Burkholderiaceae</taxon>
        <taxon>Cupriavidus</taxon>
    </lineage>
</organism>
<proteinExistence type="predicted"/>
<reference evidence="2" key="1">
    <citation type="submission" date="2018-01" db="EMBL/GenBank/DDBJ databases">
        <authorList>
            <person name="Clerissi C."/>
        </authorList>
    </citation>
    <scope>NUCLEOTIDE SEQUENCE</scope>
    <source>
        <strain evidence="2">Cupriavidus taiwanensis LMG 19430</strain>
    </source>
</reference>
<dbReference type="EMBL" id="OFSN01000002">
    <property type="protein sequence ID" value="SOY59168.1"/>
    <property type="molecule type" value="Genomic_DNA"/>
</dbReference>
<dbReference type="AlphaFoldDB" id="A0A375BZF4"/>
<feature type="region of interest" description="Disordered" evidence="1">
    <location>
        <begin position="86"/>
        <end position="112"/>
    </location>
</feature>
<accession>A0A375BZF4</accession>
<comment type="caution">
    <text evidence="2">The sequence shown here is derived from an EMBL/GenBank/DDBJ whole genome shotgun (WGS) entry which is preliminary data.</text>
</comment>
<feature type="region of interest" description="Disordered" evidence="1">
    <location>
        <begin position="1"/>
        <end position="37"/>
    </location>
</feature>